<reference evidence="2" key="1">
    <citation type="submission" date="2023-03" db="EMBL/GenBank/DDBJ databases">
        <title>Massive genome expansion in bonnet fungi (Mycena s.s.) driven by repeated elements and novel gene families across ecological guilds.</title>
        <authorList>
            <consortium name="Lawrence Berkeley National Laboratory"/>
            <person name="Harder C.B."/>
            <person name="Miyauchi S."/>
            <person name="Viragh M."/>
            <person name="Kuo A."/>
            <person name="Thoen E."/>
            <person name="Andreopoulos B."/>
            <person name="Lu D."/>
            <person name="Skrede I."/>
            <person name="Drula E."/>
            <person name="Henrissat B."/>
            <person name="Morin E."/>
            <person name="Kohler A."/>
            <person name="Barry K."/>
            <person name="LaButti K."/>
            <person name="Morin E."/>
            <person name="Salamov A."/>
            <person name="Lipzen A."/>
            <person name="Mereny Z."/>
            <person name="Hegedus B."/>
            <person name="Baldrian P."/>
            <person name="Stursova M."/>
            <person name="Weitz H."/>
            <person name="Taylor A."/>
            <person name="Grigoriev I.V."/>
            <person name="Nagy L.G."/>
            <person name="Martin F."/>
            <person name="Kauserud H."/>
        </authorList>
    </citation>
    <scope>NUCLEOTIDE SEQUENCE</scope>
    <source>
        <strain evidence="2">CBHHK067</strain>
    </source>
</reference>
<feature type="compositionally biased region" description="Pro residues" evidence="1">
    <location>
        <begin position="548"/>
        <end position="561"/>
    </location>
</feature>
<dbReference type="EMBL" id="JARKIE010000205">
    <property type="protein sequence ID" value="KAJ7667160.1"/>
    <property type="molecule type" value="Genomic_DNA"/>
</dbReference>
<evidence type="ECO:0000313" key="2">
    <source>
        <dbReference type="EMBL" id="KAJ7667160.1"/>
    </source>
</evidence>
<gene>
    <name evidence="2" type="ORF">B0H17DRAFT_1142939</name>
</gene>
<sequence>MTLHPRYQRYHHCRVVLTSLVSLVAMLSMLGVQHPQIVFAQADNKTHEWLDPHPTVEAVIDDEDVALLQRSTVPSKATSRCSGSSPDCTESTRNSESWRLPLSSSPYPMSEHVSNEMRIVAARSLAERPEVSDAGSNPCPNNWDDINLHLAADALARKRGENESNSVYQRRADNLAVEEELQAREVLESEDFALATAIEAKQCSKAQQARLQVTATRAEYQSCRVEEVLDNKDSGQLGVGCTRPFSGDSIEIWKRSVYGRGSAGMLVQKRPREALSFGRDRGLTTREELWVVSPKLALLSAAQTAGSIREGGGDRGGGHGLGTDMGTMGLDMMGNLILHAVEPATRPLRHECPLILRASMSQFVRDQPEYRFSVPSLNWFGKVLALVGSWNSPIYISDDDERDERRRLAGLRLHPDPAQRIPVRAAARPRPIPSTGRAPRPPKAQARGRLPELPRAQPPPSAPRDKKGAEAPPAAGARGGRAGVRAPAPAVPACAAPLPAAHARAQLAPRPLFTPFLYMLPPQLPPKPLFYDAGYVKAQGYAARDDVYPPPPRPRPAPPAPQAYAAYPQPQRYEGRAEPEPSVWVSSMAADQGLDFWDAYPAAPPPVPSVPSMSIPRPPPPPPAASVAVATPAAAKPKKPASRMIGMAPDQDRHSKHGTFLASPATLVSSSALDKSTSSSVLYNDKAGSTPYIPNPARTLVMEQLLIFRNFSFGLATDSRRECWYGPAAVHRGGDVVSYTYLACCTS</sequence>
<feature type="region of interest" description="Disordered" evidence="1">
    <location>
        <begin position="409"/>
        <end position="485"/>
    </location>
</feature>
<accession>A0AAD7CW87</accession>
<feature type="compositionally biased region" description="Low complexity" evidence="1">
    <location>
        <begin position="418"/>
        <end position="429"/>
    </location>
</feature>
<keyword evidence="3" id="KW-1185">Reference proteome</keyword>
<evidence type="ECO:0000256" key="1">
    <source>
        <dbReference type="SAM" id="MobiDB-lite"/>
    </source>
</evidence>
<organism evidence="2 3">
    <name type="scientific">Mycena rosella</name>
    <name type="common">Pink bonnet</name>
    <name type="synonym">Agaricus rosellus</name>
    <dbReference type="NCBI Taxonomy" id="1033263"/>
    <lineage>
        <taxon>Eukaryota</taxon>
        <taxon>Fungi</taxon>
        <taxon>Dikarya</taxon>
        <taxon>Basidiomycota</taxon>
        <taxon>Agaricomycotina</taxon>
        <taxon>Agaricomycetes</taxon>
        <taxon>Agaricomycetidae</taxon>
        <taxon>Agaricales</taxon>
        <taxon>Marasmiineae</taxon>
        <taxon>Mycenaceae</taxon>
        <taxon>Mycena</taxon>
    </lineage>
</organism>
<comment type="caution">
    <text evidence="2">The sequence shown here is derived from an EMBL/GenBank/DDBJ whole genome shotgun (WGS) entry which is preliminary data.</text>
</comment>
<protein>
    <submittedName>
        <fullName evidence="2">Uncharacterized protein</fullName>
    </submittedName>
</protein>
<evidence type="ECO:0000313" key="3">
    <source>
        <dbReference type="Proteomes" id="UP001221757"/>
    </source>
</evidence>
<proteinExistence type="predicted"/>
<feature type="region of interest" description="Disordered" evidence="1">
    <location>
        <begin position="73"/>
        <end position="103"/>
    </location>
</feature>
<name>A0AAD7CW87_MYCRO</name>
<feature type="region of interest" description="Disordered" evidence="1">
    <location>
        <begin position="544"/>
        <end position="565"/>
    </location>
</feature>
<dbReference type="Proteomes" id="UP001221757">
    <property type="component" value="Unassembled WGS sequence"/>
</dbReference>
<dbReference type="AlphaFoldDB" id="A0AAD7CW87"/>